<feature type="domain" description="Flavodoxin-like fold" evidence="3">
    <location>
        <begin position="14"/>
        <end position="172"/>
    </location>
</feature>
<keyword evidence="1" id="KW-0285">Flavoprotein</keyword>
<protein>
    <submittedName>
        <fullName evidence="4">NAD(P)H-dependent oxidoreductase</fullName>
    </submittedName>
</protein>
<dbReference type="AlphaFoldDB" id="A0A941EVU0"/>
<gene>
    <name evidence="4" type="ORF">KDL01_33355</name>
</gene>
<dbReference type="SUPFAM" id="SSF52218">
    <property type="entry name" value="Flavoproteins"/>
    <property type="match status" value="1"/>
</dbReference>
<keyword evidence="5" id="KW-1185">Reference proteome</keyword>
<evidence type="ECO:0000256" key="1">
    <source>
        <dbReference type="ARBA" id="ARBA00022630"/>
    </source>
</evidence>
<dbReference type="Proteomes" id="UP000675781">
    <property type="component" value="Unassembled WGS sequence"/>
</dbReference>
<dbReference type="PANTHER" id="PTHR43278">
    <property type="entry name" value="NAD(P)H-DEPENDENT FMN-CONTAINING OXIDOREDUCTASE YWQN-RELATED"/>
    <property type="match status" value="1"/>
</dbReference>
<evidence type="ECO:0000259" key="3">
    <source>
        <dbReference type="Pfam" id="PF02525"/>
    </source>
</evidence>
<evidence type="ECO:0000256" key="2">
    <source>
        <dbReference type="ARBA" id="ARBA00022643"/>
    </source>
</evidence>
<dbReference type="InterPro" id="IPR029039">
    <property type="entry name" value="Flavoprotein-like_sf"/>
</dbReference>
<evidence type="ECO:0000313" key="4">
    <source>
        <dbReference type="EMBL" id="MBR7838208.1"/>
    </source>
</evidence>
<comment type="caution">
    <text evidence="4">The sequence shown here is derived from an EMBL/GenBank/DDBJ whole genome shotgun (WGS) entry which is preliminary data.</text>
</comment>
<dbReference type="Pfam" id="PF02525">
    <property type="entry name" value="Flavodoxin_2"/>
    <property type="match status" value="1"/>
</dbReference>
<name>A0A941EVU0_9ACTN</name>
<evidence type="ECO:0000313" key="5">
    <source>
        <dbReference type="Proteomes" id="UP000675781"/>
    </source>
</evidence>
<proteinExistence type="predicted"/>
<dbReference type="EMBL" id="JAGSOG010000267">
    <property type="protein sequence ID" value="MBR7838208.1"/>
    <property type="molecule type" value="Genomic_DNA"/>
</dbReference>
<organism evidence="4 5">
    <name type="scientific">Actinospica durhamensis</name>
    <dbReference type="NCBI Taxonomy" id="1508375"/>
    <lineage>
        <taxon>Bacteria</taxon>
        <taxon>Bacillati</taxon>
        <taxon>Actinomycetota</taxon>
        <taxon>Actinomycetes</taxon>
        <taxon>Catenulisporales</taxon>
        <taxon>Actinospicaceae</taxon>
        <taxon>Actinospica</taxon>
    </lineage>
</organism>
<sequence length="184" mass="20465">MFLLGSHRLDGNAEILAREAAQQLAPGTTQRWLRLHDLPLPRFEDRRHLGGHSFQPPVGDEQLLLEATVEATDLVIVSPLYWYAVSADTKLYLDYWSAWLHLPEVGFRSRMAGGTLWGVTVTSHRDDDSKVDPLIGTLRNTAEYMGMNWGGALIGHGNRPGDIRADTDALRAAKSYFARQVAAV</sequence>
<dbReference type="InterPro" id="IPR051796">
    <property type="entry name" value="ISF_SsuE-like"/>
</dbReference>
<keyword evidence="2" id="KW-0288">FMN</keyword>
<reference evidence="4" key="1">
    <citation type="submission" date="2021-04" db="EMBL/GenBank/DDBJ databases">
        <title>Genome based classification of Actinospica acidithermotolerans sp. nov., an actinobacterium isolated from an Indonesian hot spring.</title>
        <authorList>
            <person name="Kusuma A.B."/>
            <person name="Putra K.E."/>
            <person name="Nafisah S."/>
            <person name="Loh J."/>
            <person name="Nouioui I."/>
            <person name="Goodfellow M."/>
        </authorList>
    </citation>
    <scope>NUCLEOTIDE SEQUENCE</scope>
    <source>
        <strain evidence="4">CSCA 57</strain>
    </source>
</reference>
<dbReference type="Gene3D" id="3.40.50.360">
    <property type="match status" value="1"/>
</dbReference>
<dbReference type="InterPro" id="IPR003680">
    <property type="entry name" value="Flavodoxin_fold"/>
</dbReference>
<accession>A0A941EVU0</accession>
<dbReference type="PANTHER" id="PTHR43278:SF4">
    <property type="entry name" value="NAD(P)H-DEPENDENT FMN-CONTAINING OXIDOREDUCTASE YWQN-RELATED"/>
    <property type="match status" value="1"/>
</dbReference>